<keyword evidence="1" id="KW-0472">Membrane</keyword>
<dbReference type="OrthoDB" id="3397145at2"/>
<protein>
    <submittedName>
        <fullName evidence="2">Uncharacterized protein</fullName>
    </submittedName>
</protein>
<comment type="caution">
    <text evidence="2">The sequence shown here is derived from an EMBL/GenBank/DDBJ whole genome shotgun (WGS) entry which is preliminary data.</text>
</comment>
<feature type="transmembrane region" description="Helical" evidence="1">
    <location>
        <begin position="83"/>
        <end position="104"/>
    </location>
</feature>
<evidence type="ECO:0000313" key="2">
    <source>
        <dbReference type="EMBL" id="TKK76373.1"/>
    </source>
</evidence>
<sequence length="198" mass="20460">MEPAGERSPALQGVAFGVSILSFFALGWLGWGTGGHLPTGAQIALMVVAALVSVGLAAFAWRRWRTTRLPAVPDIERRLSGRAFGVIIGVEWIGLGIVSGILGGTGHTDAIAPVICAGVGLHFIPLAQLFGVRAYYVTAAVMCLLAVLTFILAPSTPALWTVLPGVGAAITLYATCIALLAWNPTRGTLTAATSSPAR</sequence>
<feature type="transmembrane region" description="Helical" evidence="1">
    <location>
        <begin position="12"/>
        <end position="31"/>
    </location>
</feature>
<name>A0A4V5UWC9_9ACTN</name>
<feature type="transmembrane region" description="Helical" evidence="1">
    <location>
        <begin position="110"/>
        <end position="127"/>
    </location>
</feature>
<dbReference type="Proteomes" id="UP000305836">
    <property type="component" value="Unassembled WGS sequence"/>
</dbReference>
<proteinExistence type="predicted"/>
<evidence type="ECO:0000256" key="1">
    <source>
        <dbReference type="SAM" id="Phobius"/>
    </source>
</evidence>
<dbReference type="EMBL" id="SZPZ01000004">
    <property type="protein sequence ID" value="TKK76373.1"/>
    <property type="molecule type" value="Genomic_DNA"/>
</dbReference>
<reference evidence="2 3" key="1">
    <citation type="submission" date="2019-04" db="EMBL/GenBank/DDBJ databases">
        <title>Kribbella sp. NEAU-THZ 27 nov., a novel actinomycete isolated from soil.</title>
        <authorList>
            <person name="Duan L."/>
        </authorList>
    </citation>
    <scope>NUCLEOTIDE SEQUENCE [LARGE SCALE GENOMIC DNA]</scope>
    <source>
        <strain evidence="3">NEAU-THZ27</strain>
    </source>
</reference>
<organism evidence="2 3">
    <name type="scientific">Kribbella jiaozuonensis</name>
    <dbReference type="NCBI Taxonomy" id="2575441"/>
    <lineage>
        <taxon>Bacteria</taxon>
        <taxon>Bacillati</taxon>
        <taxon>Actinomycetota</taxon>
        <taxon>Actinomycetes</taxon>
        <taxon>Propionibacteriales</taxon>
        <taxon>Kribbellaceae</taxon>
        <taxon>Kribbella</taxon>
    </lineage>
</organism>
<evidence type="ECO:0000313" key="3">
    <source>
        <dbReference type="Proteomes" id="UP000305836"/>
    </source>
</evidence>
<feature type="transmembrane region" description="Helical" evidence="1">
    <location>
        <begin position="43"/>
        <end position="62"/>
    </location>
</feature>
<feature type="transmembrane region" description="Helical" evidence="1">
    <location>
        <begin position="159"/>
        <end position="182"/>
    </location>
</feature>
<keyword evidence="1" id="KW-0812">Transmembrane</keyword>
<keyword evidence="3" id="KW-1185">Reference proteome</keyword>
<dbReference type="AlphaFoldDB" id="A0A4V5UWC9"/>
<feature type="transmembrane region" description="Helical" evidence="1">
    <location>
        <begin position="134"/>
        <end position="153"/>
    </location>
</feature>
<gene>
    <name evidence="2" type="ORF">FDA38_28675</name>
</gene>
<keyword evidence="1" id="KW-1133">Transmembrane helix</keyword>
<dbReference type="RefSeq" id="WP_137257241.1">
    <property type="nucleotide sequence ID" value="NZ_JBHSPQ010000003.1"/>
</dbReference>
<accession>A0A4V5UWC9</accession>